<evidence type="ECO:0000259" key="5">
    <source>
        <dbReference type="PROSITE" id="PS50893"/>
    </source>
</evidence>
<dbReference type="SUPFAM" id="SSF52540">
    <property type="entry name" value="P-loop containing nucleoside triphosphate hydrolases"/>
    <property type="match status" value="1"/>
</dbReference>
<dbReference type="InterPro" id="IPR003439">
    <property type="entry name" value="ABC_transporter-like_ATP-bd"/>
</dbReference>
<dbReference type="GO" id="GO:0005524">
    <property type="term" value="F:ATP binding"/>
    <property type="evidence" value="ECO:0007669"/>
    <property type="project" value="UniProtKB-KW"/>
</dbReference>
<organism evidence="6 7">
    <name type="scientific">Streptococcus zalophi</name>
    <dbReference type="NCBI Taxonomy" id="640031"/>
    <lineage>
        <taxon>Bacteria</taxon>
        <taxon>Bacillati</taxon>
        <taxon>Bacillota</taxon>
        <taxon>Bacilli</taxon>
        <taxon>Lactobacillales</taxon>
        <taxon>Streptococcaceae</taxon>
        <taxon>Streptococcus</taxon>
    </lineage>
</organism>
<evidence type="ECO:0000313" key="6">
    <source>
        <dbReference type="EMBL" id="MBJ8349877.1"/>
    </source>
</evidence>
<reference evidence="6 7" key="1">
    <citation type="journal article" date="2021" name="Int. J. Syst. Evol. Microbiol.">
        <title>Streptococcus vicugnae sp. nov., isolated from faeces of alpacas (Vicugna pacos) and cattle (Bos taurus), Streptococcus zalophi sp. nov., and Streptococcus pacificus sp. nov., isolated from respiratory tract of California sea lions (Zalophus californianus).</title>
        <authorList>
            <person name="Volokhov D.V."/>
            <person name="Zagorodnyaya T.A."/>
            <person name="Shen Z."/>
            <person name="Blom J."/>
            <person name="Furtak V.A."/>
            <person name="Eisenberg T."/>
            <person name="Fan P."/>
            <person name="Jeong K.C."/>
            <person name="Gao Y."/>
            <person name="Zhang S."/>
            <person name="Amselle M."/>
        </authorList>
    </citation>
    <scope>NUCLEOTIDE SEQUENCE [LARGE SCALE GENOMIC DNA]</scope>
    <source>
        <strain evidence="7">CSL7508-lung</strain>
    </source>
</reference>
<evidence type="ECO:0000256" key="2">
    <source>
        <dbReference type="ARBA" id="ARBA00022448"/>
    </source>
</evidence>
<dbReference type="InterPro" id="IPR017871">
    <property type="entry name" value="ABC_transporter-like_CS"/>
</dbReference>
<gene>
    <name evidence="6" type="ORF">JHK64_04440</name>
</gene>
<name>A0A934UDJ0_9STRE</name>
<keyword evidence="2" id="KW-0813">Transport</keyword>
<dbReference type="PANTHER" id="PTHR42734:SF5">
    <property type="entry name" value="IRON TRANSPORT SYSTEM ATP-BINDING PROTEIN HI_0361-RELATED"/>
    <property type="match status" value="1"/>
</dbReference>
<dbReference type="AlphaFoldDB" id="A0A934UDJ0"/>
<sequence>MIIMEDLTVSYDGNDLALEHLSLTIDKTGIIGIIGPNGAGKSTMMKAMLNLVEHGGHTKLDGQDSAQVLKKIAYVEQKSQIDLSFPMTVKECVGLGLYKKIGLFKYLSKSDWQDVAIALQQVGLEEFSDRPINSLSGGQFQRMLIARCLIQKADYIFLDEPFVGIDSVSESIIVDILKMLKDEGKTILVVHHDLSKVNQYFDQLIILDRKLIAYGDVDDVYTMSNLKAAYGESIIVEGEVKS</sequence>
<dbReference type="Proteomes" id="UP000644875">
    <property type="component" value="Unassembled WGS sequence"/>
</dbReference>
<comment type="similarity">
    <text evidence="1">Belongs to the ABC transporter superfamily.</text>
</comment>
<dbReference type="GO" id="GO:0016887">
    <property type="term" value="F:ATP hydrolysis activity"/>
    <property type="evidence" value="ECO:0007669"/>
    <property type="project" value="InterPro"/>
</dbReference>
<dbReference type="Gene3D" id="3.40.50.300">
    <property type="entry name" value="P-loop containing nucleotide triphosphate hydrolases"/>
    <property type="match status" value="1"/>
</dbReference>
<dbReference type="InterPro" id="IPR027417">
    <property type="entry name" value="P-loop_NTPase"/>
</dbReference>
<dbReference type="PROSITE" id="PS00211">
    <property type="entry name" value="ABC_TRANSPORTER_1"/>
    <property type="match status" value="1"/>
</dbReference>
<dbReference type="RefSeq" id="WP_199567795.1">
    <property type="nucleotide sequence ID" value="NZ_JAENBP010000004.1"/>
</dbReference>
<dbReference type="EMBL" id="JAENBP010000004">
    <property type="protein sequence ID" value="MBJ8349877.1"/>
    <property type="molecule type" value="Genomic_DNA"/>
</dbReference>
<dbReference type="PANTHER" id="PTHR42734">
    <property type="entry name" value="METAL TRANSPORT SYSTEM ATP-BINDING PROTEIN TM_0124-RELATED"/>
    <property type="match status" value="1"/>
</dbReference>
<keyword evidence="3" id="KW-0547">Nucleotide-binding</keyword>
<evidence type="ECO:0000256" key="3">
    <source>
        <dbReference type="ARBA" id="ARBA00022741"/>
    </source>
</evidence>
<keyword evidence="4 6" id="KW-0067">ATP-binding</keyword>
<dbReference type="InterPro" id="IPR050153">
    <property type="entry name" value="Metal_Ion_Import_ABC"/>
</dbReference>
<evidence type="ECO:0000256" key="4">
    <source>
        <dbReference type="ARBA" id="ARBA00022840"/>
    </source>
</evidence>
<protein>
    <submittedName>
        <fullName evidence="6">Metal ABC transporter ATP-binding protein</fullName>
    </submittedName>
</protein>
<dbReference type="InterPro" id="IPR003593">
    <property type="entry name" value="AAA+_ATPase"/>
</dbReference>
<proteinExistence type="inferred from homology"/>
<keyword evidence="7" id="KW-1185">Reference proteome</keyword>
<evidence type="ECO:0000313" key="7">
    <source>
        <dbReference type="Proteomes" id="UP000644875"/>
    </source>
</evidence>
<dbReference type="SMART" id="SM00382">
    <property type="entry name" value="AAA"/>
    <property type="match status" value="1"/>
</dbReference>
<feature type="domain" description="ABC transporter" evidence="5">
    <location>
        <begin position="2"/>
        <end position="234"/>
    </location>
</feature>
<dbReference type="CDD" id="cd03235">
    <property type="entry name" value="ABC_Metallic_Cations"/>
    <property type="match status" value="1"/>
</dbReference>
<evidence type="ECO:0000256" key="1">
    <source>
        <dbReference type="ARBA" id="ARBA00005417"/>
    </source>
</evidence>
<dbReference type="Pfam" id="PF00005">
    <property type="entry name" value="ABC_tran"/>
    <property type="match status" value="1"/>
</dbReference>
<accession>A0A934UDJ0</accession>
<comment type="caution">
    <text evidence="6">The sequence shown here is derived from an EMBL/GenBank/DDBJ whole genome shotgun (WGS) entry which is preliminary data.</text>
</comment>
<dbReference type="PROSITE" id="PS50893">
    <property type="entry name" value="ABC_TRANSPORTER_2"/>
    <property type="match status" value="1"/>
</dbReference>